<feature type="domain" description="Glucose-methanol-choline oxidoreductase C-terminal" evidence="7">
    <location>
        <begin position="425"/>
        <end position="544"/>
    </location>
</feature>
<evidence type="ECO:0000256" key="4">
    <source>
        <dbReference type="ARBA" id="ARBA00022827"/>
    </source>
</evidence>
<evidence type="ECO:0000313" key="9">
    <source>
        <dbReference type="Proteomes" id="UP000234752"/>
    </source>
</evidence>
<dbReference type="Pfam" id="PF05199">
    <property type="entry name" value="GMC_oxred_C"/>
    <property type="match status" value="1"/>
</dbReference>
<keyword evidence="5" id="KW-0560">Oxidoreductase</keyword>
<dbReference type="AlphaFoldDB" id="A0A2K9NIG2"/>
<accession>A0A2K9NIG2</accession>
<dbReference type="EMBL" id="CP025612">
    <property type="protein sequence ID" value="AUN32376.1"/>
    <property type="molecule type" value="Genomic_DNA"/>
</dbReference>
<dbReference type="Proteomes" id="UP000234752">
    <property type="component" value="Chromosome eg_2"/>
</dbReference>
<comment type="cofactor">
    <cofactor evidence="1">
        <name>FAD</name>
        <dbReference type="ChEBI" id="CHEBI:57692"/>
    </cofactor>
</comment>
<evidence type="ECO:0000256" key="1">
    <source>
        <dbReference type="ARBA" id="ARBA00001974"/>
    </source>
</evidence>
<keyword evidence="9" id="KW-1185">Reference proteome</keyword>
<dbReference type="InterPro" id="IPR000172">
    <property type="entry name" value="GMC_OxRdtase_N"/>
</dbReference>
<dbReference type="PANTHER" id="PTHR42784:SF1">
    <property type="entry name" value="PYRANOSE 2-OXIDASE"/>
    <property type="match status" value="1"/>
</dbReference>
<dbReference type="SUPFAM" id="SSF51905">
    <property type="entry name" value="FAD/NAD(P)-binding domain"/>
    <property type="match status" value="1"/>
</dbReference>
<dbReference type="KEGG" id="ncb:C0V82_18550"/>
<comment type="similarity">
    <text evidence="2">Belongs to the GMC oxidoreductase family.</text>
</comment>
<dbReference type="Pfam" id="PF00732">
    <property type="entry name" value="GMC_oxred_N"/>
    <property type="match status" value="1"/>
</dbReference>
<evidence type="ECO:0000259" key="6">
    <source>
        <dbReference type="Pfam" id="PF00732"/>
    </source>
</evidence>
<evidence type="ECO:0000256" key="5">
    <source>
        <dbReference type="ARBA" id="ARBA00023002"/>
    </source>
</evidence>
<name>A0A2K9NIG2_9PROT</name>
<sequence>MSKDFDAIVVGSGITGGWAAKELTEKGLKVLMVERGRHIEHGTDYVTEMKSPWEMPFRGVGDPQLYATDFAVQSKNRHFTEYTQNHFVNDRENPYSVAEGTEFNWWRSYQLGGRSLTWGRQSYRMSDHDFGANKKDGHGVDWPIRYADLKPWYDHVERFIGVSGQNEGLSSLPDGIYQPPMALNVLEKHAKAAIEEKWPDRRLTIGRTANLTQEKEGRSACQNRMICQRGCSYGAYFSTQSSTLPAAQATGNLTLITDTVVETVDYDAKTKRASGVSVLNVKTGERRRYTARIIFMNAGAFNTNHVLLRSRSAAFANGLGNSSGRLGTHIMDHASTVGAIALFDSFLDRTTFGNRPTGIIIPRFRNLGDQAEGDFVRGYSFQGGALRSAWTRGKREPGIGTGFKENLRNVGPWRMVLVTFAESLPRETNRLRLDPVKVDQFGAPLLQVDFTHGENEHKALTDAGKEASAMLTAAGGKVIMSLNRPGVGGSAIHEMGGAMMGYDPRTSVTNRWNQLHDVPNVFVTDGAAMASSACQNPSLTYMAMTARACDTAVTMLKEGRI</sequence>
<dbReference type="PANTHER" id="PTHR42784">
    <property type="entry name" value="PYRANOSE 2-OXIDASE"/>
    <property type="match status" value="1"/>
</dbReference>
<evidence type="ECO:0000256" key="2">
    <source>
        <dbReference type="ARBA" id="ARBA00010790"/>
    </source>
</evidence>
<proteinExistence type="inferred from homology"/>
<dbReference type="SUPFAM" id="SSF54373">
    <property type="entry name" value="FAD-linked reductases, C-terminal domain"/>
    <property type="match status" value="1"/>
</dbReference>
<evidence type="ECO:0000256" key="3">
    <source>
        <dbReference type="ARBA" id="ARBA00022630"/>
    </source>
</evidence>
<evidence type="ECO:0000313" key="8">
    <source>
        <dbReference type="EMBL" id="AUN32376.1"/>
    </source>
</evidence>
<dbReference type="InterPro" id="IPR051473">
    <property type="entry name" value="P2Ox-like"/>
</dbReference>
<dbReference type="InterPro" id="IPR036188">
    <property type="entry name" value="FAD/NAD-bd_sf"/>
</dbReference>
<protein>
    <submittedName>
        <fullName evidence="8">GMC family oxidoreductase</fullName>
    </submittedName>
</protein>
<keyword evidence="4" id="KW-0274">FAD</keyword>
<evidence type="ECO:0000259" key="7">
    <source>
        <dbReference type="Pfam" id="PF05199"/>
    </source>
</evidence>
<dbReference type="OrthoDB" id="9798604at2"/>
<reference evidence="8 9" key="1">
    <citation type="submission" date="2017-12" db="EMBL/GenBank/DDBJ databases">
        <title>Genomes of bacteria within cyanobacterial aggregates.</title>
        <authorList>
            <person name="Cai H."/>
        </authorList>
    </citation>
    <scope>NUCLEOTIDE SEQUENCE [LARGE SCALE GENOMIC DNA]</scope>
    <source>
        <strain evidence="8 9">TH16</strain>
    </source>
</reference>
<dbReference type="GO" id="GO:0016614">
    <property type="term" value="F:oxidoreductase activity, acting on CH-OH group of donors"/>
    <property type="evidence" value="ECO:0007669"/>
    <property type="project" value="InterPro"/>
</dbReference>
<dbReference type="RefSeq" id="WP_102113914.1">
    <property type="nucleotide sequence ID" value="NZ_BMGN01000007.1"/>
</dbReference>
<dbReference type="InterPro" id="IPR007867">
    <property type="entry name" value="GMC_OxRtase_C"/>
</dbReference>
<keyword evidence="3" id="KW-0285">Flavoprotein</keyword>
<feature type="domain" description="Glucose-methanol-choline oxidoreductase N-terminal" evidence="6">
    <location>
        <begin position="8"/>
        <end position="318"/>
    </location>
</feature>
<gene>
    <name evidence="8" type="ORF">C0V82_18550</name>
</gene>
<dbReference type="GO" id="GO:0050660">
    <property type="term" value="F:flavin adenine dinucleotide binding"/>
    <property type="evidence" value="ECO:0007669"/>
    <property type="project" value="InterPro"/>
</dbReference>
<dbReference type="Gene3D" id="3.50.50.60">
    <property type="entry name" value="FAD/NAD(P)-binding domain"/>
    <property type="match status" value="2"/>
</dbReference>
<organism evidence="8 9">
    <name type="scientific">Niveispirillum cyanobacteriorum</name>
    <dbReference type="NCBI Taxonomy" id="1612173"/>
    <lineage>
        <taxon>Bacteria</taxon>
        <taxon>Pseudomonadati</taxon>
        <taxon>Pseudomonadota</taxon>
        <taxon>Alphaproteobacteria</taxon>
        <taxon>Rhodospirillales</taxon>
        <taxon>Azospirillaceae</taxon>
        <taxon>Niveispirillum</taxon>
    </lineage>
</organism>